<gene>
    <name evidence="6" type="primary">top6B</name>
    <name evidence="8" type="ORF">OU421_01720</name>
</gene>
<feature type="binding site" evidence="6">
    <location>
        <begin position="112"/>
        <end position="113"/>
    </location>
    <ligand>
        <name>ATP</name>
        <dbReference type="ChEBI" id="CHEBI:30616"/>
    </ligand>
</feature>
<dbReference type="RefSeq" id="WP_268186868.1">
    <property type="nucleotide sequence ID" value="NZ_CP113361.1"/>
</dbReference>
<feature type="binding site" evidence="6">
    <location>
        <position position="441"/>
    </location>
    <ligand>
        <name>ATP</name>
        <dbReference type="ChEBI" id="CHEBI:30616"/>
    </ligand>
</feature>
<sequence length="615" mass="67864">MQCRRGNPRGERGLGLAEKLASQQKSISVAEFFEKNKHLLGFDSPTRGIITTIKEAVDNSLDACEEAEVLPDIWVSITKLTKETLRIAVEDNGPGIVPDNVPYVFGKLLYGSRFHQIRQSRGQQGIGISAAVLFAQLTTGVPARVISRTGAKEPAYLFDLMIRTEKNEPEIIKKEVFDWDRTHGTRIELEFTGTLAAKRRLVDYLKYTAVVNPHARIQADIDGEHYSFERVSDEIIVPPQAIAPHPHGIEFGTLKRMAATSSDTVHDFLVNGFSRVGKKSAEQMLGIAGIKGTRKAKGLSSEHLKALLAAMQEVAVPPPPASLCLSPIGEEMIIQGLEKEYDLDFVKARTRKAQVFSGHPFIVEAAIGYGGKLETEGQAYLLRFANRVPLLYQQGACAVTTSVADINWRSYNLSQQSLPIGPLLLLVHVASTNVPFTSESKDAVAAIPEIEKEIVLALQDLGRELKAFINKRDRNKLAEDRARAVCSIIPDIAEKVAEIVELPPPDISPIEGQIMRRVVAKKKTEDGMVGISVVNYTRKPIEVMVYSLSEDNPEDAVPKPDFIDSIGNEFNAVWRTEIEPESSWKTTYSGKGRGSIDIRGVDEKMKVVVDLDGEF</sequence>
<feature type="binding site" evidence="6">
    <location>
        <begin position="122"/>
        <end position="129"/>
    </location>
    <ligand>
        <name>ATP</name>
        <dbReference type="ChEBI" id="CHEBI:30616"/>
    </ligand>
</feature>
<dbReference type="NCBIfam" id="NF003218">
    <property type="entry name" value="PRK04184.1"/>
    <property type="match status" value="1"/>
</dbReference>
<dbReference type="NCBIfam" id="TIGR01052">
    <property type="entry name" value="top6b"/>
    <property type="match status" value="1"/>
</dbReference>
<dbReference type="Proteomes" id="UP001163096">
    <property type="component" value="Chromosome"/>
</dbReference>
<dbReference type="Gene3D" id="2.60.40.2960">
    <property type="match status" value="1"/>
</dbReference>
<comment type="catalytic activity">
    <reaction evidence="6">
        <text>ATP-dependent breakage, passage and rejoining of double-stranded DNA.</text>
        <dbReference type="EC" id="5.6.2.2"/>
    </reaction>
</comment>
<dbReference type="SUPFAM" id="SSF54211">
    <property type="entry name" value="Ribosomal protein S5 domain 2-like"/>
    <property type="match status" value="1"/>
</dbReference>
<keyword evidence="1 6" id="KW-0547">Nucleotide-binding</keyword>
<dbReference type="InterPro" id="IPR005734">
    <property type="entry name" value="TopoVI_B"/>
</dbReference>
<dbReference type="InterPro" id="IPR015320">
    <property type="entry name" value="TopoVI_B_transducer"/>
</dbReference>
<dbReference type="GO" id="GO:0003677">
    <property type="term" value="F:DNA binding"/>
    <property type="evidence" value="ECO:0007669"/>
    <property type="project" value="UniProtKB-UniRule"/>
</dbReference>
<dbReference type="InterPro" id="IPR010979">
    <property type="entry name" value="Ribosomal_uS13-like_H2TH"/>
</dbReference>
<dbReference type="EMBL" id="CP113361">
    <property type="protein sequence ID" value="WAI01613.1"/>
    <property type="molecule type" value="Genomic_DNA"/>
</dbReference>
<evidence type="ECO:0000259" key="7">
    <source>
        <dbReference type="SMART" id="SM00387"/>
    </source>
</evidence>
<dbReference type="PIRSF" id="PIRSF006553">
    <property type="entry name" value="TopoVI_B"/>
    <property type="match status" value="1"/>
</dbReference>
<dbReference type="Gene3D" id="3.30.230.10">
    <property type="match status" value="1"/>
</dbReference>
<evidence type="ECO:0000256" key="5">
    <source>
        <dbReference type="ARBA" id="ARBA00023235"/>
    </source>
</evidence>
<feature type="binding site" evidence="6">
    <location>
        <position position="59"/>
    </location>
    <ligand>
        <name>ATP</name>
        <dbReference type="ChEBI" id="CHEBI:30616"/>
    </ligand>
</feature>
<evidence type="ECO:0000313" key="9">
    <source>
        <dbReference type="Proteomes" id="UP001163096"/>
    </source>
</evidence>
<dbReference type="Gene3D" id="6.10.20.80">
    <property type="match status" value="1"/>
</dbReference>
<dbReference type="Pfam" id="PF18000">
    <property type="entry name" value="Top6b_C"/>
    <property type="match status" value="1"/>
</dbReference>
<dbReference type="PANTHER" id="PTHR48444:SF1">
    <property type="entry name" value="DNA TOPOISOMERASE 6 SUBUNIT B"/>
    <property type="match status" value="1"/>
</dbReference>
<keyword evidence="4 6" id="KW-0238">DNA-binding</keyword>
<dbReference type="InterPro" id="IPR020568">
    <property type="entry name" value="Ribosomal_Su5_D2-typ_SF"/>
</dbReference>
<dbReference type="Gene3D" id="3.30.565.10">
    <property type="entry name" value="Histidine kinase-like ATPase, C-terminal domain"/>
    <property type="match status" value="1"/>
</dbReference>
<dbReference type="InterPro" id="IPR036890">
    <property type="entry name" value="HATPase_C_sf"/>
</dbReference>
<organism evidence="8 9">
    <name type="scientific">Methanogenium organophilum</name>
    <dbReference type="NCBI Taxonomy" id="2199"/>
    <lineage>
        <taxon>Archaea</taxon>
        <taxon>Methanobacteriati</taxon>
        <taxon>Methanobacteriota</taxon>
        <taxon>Stenosarchaea group</taxon>
        <taxon>Methanomicrobia</taxon>
        <taxon>Methanomicrobiales</taxon>
        <taxon>Methanomicrobiaceae</taxon>
        <taxon>Methanogenium</taxon>
    </lineage>
</organism>
<evidence type="ECO:0000256" key="1">
    <source>
        <dbReference type="ARBA" id="ARBA00022741"/>
    </source>
</evidence>
<keyword evidence="5 6" id="KW-0413">Isomerase</keyword>
<dbReference type="HAMAP" id="MF_00322">
    <property type="entry name" value="Top6B"/>
    <property type="match status" value="1"/>
</dbReference>
<feature type="domain" description="Histidine kinase/HSP90-like ATPase" evidence="7">
    <location>
        <begin position="44"/>
        <end position="195"/>
    </location>
</feature>
<dbReference type="Pfam" id="PF02518">
    <property type="entry name" value="HATPase_c"/>
    <property type="match status" value="1"/>
</dbReference>
<dbReference type="KEGG" id="mou:OU421_01720"/>
<evidence type="ECO:0000313" key="8">
    <source>
        <dbReference type="EMBL" id="WAI01613.1"/>
    </source>
</evidence>
<dbReference type="Gene3D" id="1.10.8.50">
    <property type="match status" value="1"/>
</dbReference>
<reference evidence="8" key="1">
    <citation type="submission" date="2022-11" db="EMBL/GenBank/DDBJ databases">
        <title>Complete genome sequence of Methanogenium organophilum DSM 3596.</title>
        <authorList>
            <person name="Chen S.-C."/>
            <person name="Lai S.-J."/>
            <person name="You Y.-T."/>
        </authorList>
    </citation>
    <scope>NUCLEOTIDE SEQUENCE</scope>
    <source>
        <strain evidence="8">DSM 3596</strain>
    </source>
</reference>
<dbReference type="GO" id="GO:0003918">
    <property type="term" value="F:DNA topoisomerase type II (double strand cut, ATP-hydrolyzing) activity"/>
    <property type="evidence" value="ECO:0007669"/>
    <property type="project" value="UniProtKB-UniRule"/>
</dbReference>
<name>A0A9X9T7P5_METOG</name>
<dbReference type="InterPro" id="IPR040494">
    <property type="entry name" value="Top6b_C"/>
</dbReference>
<keyword evidence="9" id="KW-1185">Reference proteome</keyword>
<evidence type="ECO:0000256" key="6">
    <source>
        <dbReference type="HAMAP-Rule" id="MF_00322"/>
    </source>
</evidence>
<dbReference type="GO" id="GO:0006260">
    <property type="term" value="P:DNA replication"/>
    <property type="evidence" value="ECO:0007669"/>
    <property type="project" value="UniProtKB-UniRule"/>
</dbReference>
<dbReference type="SUPFAM" id="SSF55874">
    <property type="entry name" value="ATPase domain of HSP90 chaperone/DNA topoisomerase II/histidine kinase"/>
    <property type="match status" value="1"/>
</dbReference>
<dbReference type="CDD" id="cd00823">
    <property type="entry name" value="TopoIIB_Trans"/>
    <property type="match status" value="1"/>
</dbReference>
<dbReference type="GeneID" id="76833780"/>
<dbReference type="GO" id="GO:0006265">
    <property type="term" value="P:DNA topological change"/>
    <property type="evidence" value="ECO:0007669"/>
    <property type="project" value="UniProtKB-UniRule"/>
</dbReference>
<keyword evidence="3 6" id="KW-0799">Topoisomerase</keyword>
<dbReference type="SUPFAM" id="SSF46946">
    <property type="entry name" value="S13-like H2TH domain"/>
    <property type="match status" value="1"/>
</dbReference>
<accession>A0A9X9T7P5</accession>
<dbReference type="EC" id="5.6.2.2" evidence="6"/>
<dbReference type="GO" id="GO:0005524">
    <property type="term" value="F:ATP binding"/>
    <property type="evidence" value="ECO:0007669"/>
    <property type="project" value="UniProtKB-UniRule"/>
</dbReference>
<comment type="function">
    <text evidence="6">Relaxes both positive and negative superturns and exhibits a strong decatenase activity.</text>
</comment>
<protein>
    <recommendedName>
        <fullName evidence="6">Type 2 DNA topoisomerase 6 subunit B</fullName>
        <ecNumber evidence="6">5.6.2.2</ecNumber>
    </recommendedName>
    <alternativeName>
        <fullName evidence="6">Type II DNA topoisomerase VI subunit B</fullName>
        <shortName evidence="6">TopoVI-B</shortName>
    </alternativeName>
</protein>
<feature type="binding site" evidence="6">
    <location>
        <position position="91"/>
    </location>
    <ligand>
        <name>ATP</name>
        <dbReference type="ChEBI" id="CHEBI:30616"/>
    </ligand>
</feature>
<evidence type="ECO:0000256" key="4">
    <source>
        <dbReference type="ARBA" id="ARBA00023125"/>
    </source>
</evidence>
<evidence type="ECO:0000256" key="3">
    <source>
        <dbReference type="ARBA" id="ARBA00023029"/>
    </source>
</evidence>
<comment type="subunit">
    <text evidence="6">Homodimer. Heterotetramer of two Top6A and two Top6B chains.</text>
</comment>
<dbReference type="SMART" id="SM00387">
    <property type="entry name" value="HATPase_c"/>
    <property type="match status" value="1"/>
</dbReference>
<evidence type="ECO:0000256" key="2">
    <source>
        <dbReference type="ARBA" id="ARBA00022840"/>
    </source>
</evidence>
<dbReference type="InterPro" id="IPR003594">
    <property type="entry name" value="HATPase_dom"/>
</dbReference>
<dbReference type="AlphaFoldDB" id="A0A9X9T7P5"/>
<dbReference type="InterPro" id="IPR014721">
    <property type="entry name" value="Ribsml_uS5_D2-typ_fold_subgr"/>
</dbReference>
<comment type="similarity">
    <text evidence="6">Belongs to the TOP6B family.</text>
</comment>
<dbReference type="Pfam" id="PF09239">
    <property type="entry name" value="Topo-VIb_trans"/>
    <property type="match status" value="1"/>
</dbReference>
<proteinExistence type="inferred from homology"/>
<dbReference type="PANTHER" id="PTHR48444">
    <property type="entry name" value="DNA TOPOISOMERASE 6 SUBUNIT B"/>
    <property type="match status" value="1"/>
</dbReference>
<keyword evidence="2 6" id="KW-0067">ATP-binding</keyword>